<proteinExistence type="predicted"/>
<feature type="compositionally biased region" description="Acidic residues" evidence="1">
    <location>
        <begin position="206"/>
        <end position="219"/>
    </location>
</feature>
<name>A0A1E3PPN3_9ASCO</name>
<evidence type="ECO:0000313" key="3">
    <source>
        <dbReference type="Proteomes" id="UP000095009"/>
    </source>
</evidence>
<accession>A0A1E3PPN3</accession>
<dbReference type="Proteomes" id="UP000095009">
    <property type="component" value="Unassembled WGS sequence"/>
</dbReference>
<dbReference type="EMBL" id="KV454407">
    <property type="protein sequence ID" value="ODQ67194.1"/>
    <property type="molecule type" value="Genomic_DNA"/>
</dbReference>
<evidence type="ECO:0000313" key="2">
    <source>
        <dbReference type="EMBL" id="ODQ67194.1"/>
    </source>
</evidence>
<evidence type="ECO:0000256" key="1">
    <source>
        <dbReference type="SAM" id="MobiDB-lite"/>
    </source>
</evidence>
<dbReference type="AlphaFoldDB" id="A0A1E3PPN3"/>
<sequence length="243" mass="27349">MDDDLAGIDGIGEDEEREEEEEEEEKEEEEEEDELDASDDEIKKKFDEEDPMIDEDDFLEFFLKEALKLSPEEIEGYRSSPNKVDAKSAKLFEDSTVSETSFTDDDTDDEEWDAVEDELRKAGILPKEKLNDQEDLEVVQNFLQSLQTSGGMRGPAATLLNQMGVSVPNENDIGVGQSGRGSRSTPSKRTPPTKHARASKNTELTEINDEDPENDGNEAELYEQGYEDGKLAQLLEKMNSLKK</sequence>
<feature type="compositionally biased region" description="Acidic residues" evidence="1">
    <location>
        <begin position="1"/>
        <end position="39"/>
    </location>
</feature>
<dbReference type="STRING" id="857566.A0A1E3PPN3"/>
<reference evidence="2 3" key="1">
    <citation type="journal article" date="2016" name="Proc. Natl. Acad. Sci. U.S.A.">
        <title>Comparative genomics of biotechnologically important yeasts.</title>
        <authorList>
            <person name="Riley R."/>
            <person name="Haridas S."/>
            <person name="Wolfe K.H."/>
            <person name="Lopes M.R."/>
            <person name="Hittinger C.T."/>
            <person name="Goeker M."/>
            <person name="Salamov A.A."/>
            <person name="Wisecaver J.H."/>
            <person name="Long T.M."/>
            <person name="Calvey C.H."/>
            <person name="Aerts A.L."/>
            <person name="Barry K.W."/>
            <person name="Choi C."/>
            <person name="Clum A."/>
            <person name="Coughlan A.Y."/>
            <person name="Deshpande S."/>
            <person name="Douglass A.P."/>
            <person name="Hanson S.J."/>
            <person name="Klenk H.-P."/>
            <person name="LaButti K.M."/>
            <person name="Lapidus A."/>
            <person name="Lindquist E.A."/>
            <person name="Lipzen A.M."/>
            <person name="Meier-Kolthoff J.P."/>
            <person name="Ohm R.A."/>
            <person name="Otillar R.P."/>
            <person name="Pangilinan J.L."/>
            <person name="Peng Y."/>
            <person name="Rokas A."/>
            <person name="Rosa C.A."/>
            <person name="Scheuner C."/>
            <person name="Sibirny A.A."/>
            <person name="Slot J.C."/>
            <person name="Stielow J.B."/>
            <person name="Sun H."/>
            <person name="Kurtzman C.P."/>
            <person name="Blackwell M."/>
            <person name="Grigoriev I.V."/>
            <person name="Jeffries T.W."/>
        </authorList>
    </citation>
    <scope>NUCLEOTIDE SEQUENCE [LARGE SCALE GENOMIC DNA]</scope>
    <source>
        <strain evidence="2 3">DSM 6958</strain>
    </source>
</reference>
<protein>
    <submittedName>
        <fullName evidence="2">Uncharacterized protein</fullName>
    </submittedName>
</protein>
<keyword evidence="3" id="KW-1185">Reference proteome</keyword>
<gene>
    <name evidence="2" type="ORF">NADFUDRAFT_81754</name>
</gene>
<feature type="region of interest" description="Disordered" evidence="1">
    <location>
        <begin position="162"/>
        <end position="219"/>
    </location>
</feature>
<feature type="compositionally biased region" description="Polar residues" evidence="1">
    <location>
        <begin position="180"/>
        <end position="190"/>
    </location>
</feature>
<feature type="region of interest" description="Disordered" evidence="1">
    <location>
        <begin position="1"/>
        <end position="50"/>
    </location>
</feature>
<dbReference type="OrthoDB" id="27237at2759"/>
<organism evidence="2 3">
    <name type="scientific">Nadsonia fulvescens var. elongata DSM 6958</name>
    <dbReference type="NCBI Taxonomy" id="857566"/>
    <lineage>
        <taxon>Eukaryota</taxon>
        <taxon>Fungi</taxon>
        <taxon>Dikarya</taxon>
        <taxon>Ascomycota</taxon>
        <taxon>Saccharomycotina</taxon>
        <taxon>Dipodascomycetes</taxon>
        <taxon>Dipodascales</taxon>
        <taxon>Dipodascales incertae sedis</taxon>
        <taxon>Nadsonia</taxon>
    </lineage>
</organism>